<dbReference type="GO" id="GO:0006541">
    <property type="term" value="P:glutamine metabolic process"/>
    <property type="evidence" value="ECO:0007669"/>
    <property type="project" value="InterPro"/>
</dbReference>
<keyword evidence="8 11" id="KW-0665">Pyrimidine biosynthesis</keyword>
<evidence type="ECO:0000256" key="9">
    <source>
        <dbReference type="ARBA" id="ARBA00048816"/>
    </source>
</evidence>
<evidence type="ECO:0000313" key="13">
    <source>
        <dbReference type="EMBL" id="QDT19541.1"/>
    </source>
</evidence>
<dbReference type="AlphaFoldDB" id="A0A517PJP1"/>
<dbReference type="UniPathway" id="UPA00070">
    <property type="reaction ID" value="UER00115"/>
</dbReference>
<feature type="domain" description="Carbamoyl-phosphate synthase small subunit N-terminal" evidence="12">
    <location>
        <begin position="3"/>
        <end position="133"/>
    </location>
</feature>
<dbReference type="Pfam" id="PF00117">
    <property type="entry name" value="GATase"/>
    <property type="match status" value="1"/>
</dbReference>
<dbReference type="Gene3D" id="3.50.30.20">
    <property type="entry name" value="Carbamoyl-phosphate synthase small subunit, N-terminal domain"/>
    <property type="match status" value="1"/>
</dbReference>
<dbReference type="NCBIfam" id="TIGR01368">
    <property type="entry name" value="CPSaseIIsmall"/>
    <property type="match status" value="1"/>
</dbReference>
<feature type="binding site" evidence="11">
    <location>
        <position position="324"/>
    </location>
    <ligand>
        <name>L-glutamine</name>
        <dbReference type="ChEBI" id="CHEBI:58359"/>
    </ligand>
</feature>
<evidence type="ECO:0000256" key="10">
    <source>
        <dbReference type="ARBA" id="ARBA00049285"/>
    </source>
</evidence>
<evidence type="ECO:0000256" key="2">
    <source>
        <dbReference type="ARBA" id="ARBA00005077"/>
    </source>
</evidence>
<dbReference type="NCBIfam" id="NF009475">
    <property type="entry name" value="PRK12838.1"/>
    <property type="match status" value="1"/>
</dbReference>
<dbReference type="SUPFAM" id="SSF52021">
    <property type="entry name" value="Carbamoyl phosphate synthetase, small subunit N-terminal domain"/>
    <property type="match status" value="1"/>
</dbReference>
<dbReference type="InterPro" id="IPR002474">
    <property type="entry name" value="CarbamoylP_synth_ssu_N"/>
</dbReference>
<keyword evidence="7 11" id="KW-0315">Glutamine amidotransferase</keyword>
<dbReference type="PANTHER" id="PTHR43418">
    <property type="entry name" value="MULTIFUNCTIONAL TRYPTOPHAN BIOSYNTHESIS PROTEIN-RELATED"/>
    <property type="match status" value="1"/>
</dbReference>
<dbReference type="EC" id="6.3.5.5" evidence="11"/>
<dbReference type="UniPathway" id="UPA00068">
    <property type="reaction ID" value="UER00171"/>
</dbReference>
<dbReference type="EMBL" id="CP036266">
    <property type="protein sequence ID" value="QDT19541.1"/>
    <property type="molecule type" value="Genomic_DNA"/>
</dbReference>
<dbReference type="PRINTS" id="PR00096">
    <property type="entry name" value="GATASE"/>
</dbReference>
<evidence type="ECO:0000256" key="1">
    <source>
        <dbReference type="ARBA" id="ARBA00004812"/>
    </source>
</evidence>
<evidence type="ECO:0000256" key="5">
    <source>
        <dbReference type="ARBA" id="ARBA00022741"/>
    </source>
</evidence>
<dbReference type="FunFam" id="3.50.30.20:FF:000001">
    <property type="entry name" value="Carbamoyl-phosphate synthase small chain"/>
    <property type="match status" value="1"/>
</dbReference>
<dbReference type="GO" id="GO:0006207">
    <property type="term" value="P:'de novo' pyrimidine nucleobase biosynthetic process"/>
    <property type="evidence" value="ECO:0007669"/>
    <property type="project" value="InterPro"/>
</dbReference>
<comment type="catalytic activity">
    <reaction evidence="10 11">
        <text>L-glutamine + H2O = L-glutamate + NH4(+)</text>
        <dbReference type="Rhea" id="RHEA:15889"/>
        <dbReference type="ChEBI" id="CHEBI:15377"/>
        <dbReference type="ChEBI" id="CHEBI:28938"/>
        <dbReference type="ChEBI" id="CHEBI:29985"/>
        <dbReference type="ChEBI" id="CHEBI:58359"/>
    </reaction>
</comment>
<feature type="binding site" evidence="11">
    <location>
        <position position="47"/>
    </location>
    <ligand>
        <name>L-glutamine</name>
        <dbReference type="ChEBI" id="CHEBI:58359"/>
    </ligand>
</feature>
<dbReference type="InterPro" id="IPR036480">
    <property type="entry name" value="CarbP_synth_ssu_N_sf"/>
</dbReference>
<feature type="binding site" evidence="11">
    <location>
        <position position="255"/>
    </location>
    <ligand>
        <name>L-glutamine</name>
        <dbReference type="ChEBI" id="CHEBI:58359"/>
    </ligand>
</feature>
<dbReference type="InterPro" id="IPR017926">
    <property type="entry name" value="GATASE"/>
</dbReference>
<evidence type="ECO:0000256" key="7">
    <source>
        <dbReference type="ARBA" id="ARBA00022962"/>
    </source>
</evidence>
<feature type="active site" description="Nucleophile" evidence="11">
    <location>
        <position position="280"/>
    </location>
</feature>
<comment type="function">
    <text evidence="11">Small subunit of the glutamine-dependent carbamoyl phosphate synthetase (CPSase). CPSase catalyzes the formation of carbamoyl phosphate from the ammonia moiety of glutamine, carbonate, and phosphate donated by ATP, constituting the first step of 2 biosynthetic pathways, one leading to arginine and/or urea and the other to pyrimidine nucleotides. The small subunit (glutamine amidotransferase) binds and cleaves glutamine to supply the large subunit with the substrate ammonia.</text>
</comment>
<dbReference type="Proteomes" id="UP000320421">
    <property type="component" value="Chromosome"/>
</dbReference>
<comment type="pathway">
    <text evidence="2 11">Amino-acid biosynthesis; L-arginine biosynthesis; carbamoyl phosphate from bicarbonate: step 1/1.</text>
</comment>
<feature type="active site" evidence="11">
    <location>
        <position position="366"/>
    </location>
</feature>
<organism evidence="13 14">
    <name type="scientific">Gimesia chilikensis</name>
    <dbReference type="NCBI Taxonomy" id="2605989"/>
    <lineage>
        <taxon>Bacteria</taxon>
        <taxon>Pseudomonadati</taxon>
        <taxon>Planctomycetota</taxon>
        <taxon>Planctomycetia</taxon>
        <taxon>Planctomycetales</taxon>
        <taxon>Planctomycetaceae</taxon>
        <taxon>Gimesia</taxon>
    </lineage>
</organism>
<dbReference type="GO" id="GO:0004359">
    <property type="term" value="F:glutaminase activity"/>
    <property type="evidence" value="ECO:0007669"/>
    <property type="project" value="RHEA"/>
</dbReference>
<accession>A0A517PJP1</accession>
<feature type="region of interest" description="CPSase" evidence="11">
    <location>
        <begin position="1"/>
        <end position="204"/>
    </location>
</feature>
<dbReference type="PROSITE" id="PS51273">
    <property type="entry name" value="GATASE_TYPE_1"/>
    <property type="match status" value="1"/>
</dbReference>
<dbReference type="PRINTS" id="PR00097">
    <property type="entry name" value="ANTSNTHASEII"/>
</dbReference>
<feature type="binding site" evidence="11">
    <location>
        <position position="281"/>
    </location>
    <ligand>
        <name>L-glutamine</name>
        <dbReference type="ChEBI" id="CHEBI:58359"/>
    </ligand>
</feature>
<evidence type="ECO:0000256" key="3">
    <source>
        <dbReference type="ARBA" id="ARBA00007800"/>
    </source>
</evidence>
<feature type="binding site" evidence="11">
    <location>
        <position position="322"/>
    </location>
    <ligand>
        <name>L-glutamine</name>
        <dbReference type="ChEBI" id="CHEBI:58359"/>
    </ligand>
</feature>
<evidence type="ECO:0000256" key="8">
    <source>
        <dbReference type="ARBA" id="ARBA00022975"/>
    </source>
</evidence>
<dbReference type="InterPro" id="IPR029062">
    <property type="entry name" value="Class_I_gatase-like"/>
</dbReference>
<evidence type="ECO:0000259" key="12">
    <source>
        <dbReference type="SMART" id="SM01097"/>
    </source>
</evidence>
<dbReference type="CDD" id="cd01744">
    <property type="entry name" value="GATase1_CPSase"/>
    <property type="match status" value="1"/>
</dbReference>
<protein>
    <recommendedName>
        <fullName evidence="11">Carbamoyl phosphate synthase small chain</fullName>
        <ecNumber evidence="11">6.3.5.5</ecNumber>
    </recommendedName>
    <alternativeName>
        <fullName evidence="11">Carbamoyl phosphate synthetase glutamine chain</fullName>
    </alternativeName>
</protein>
<dbReference type="InterPro" id="IPR050472">
    <property type="entry name" value="Anth_synth/Amidotransfase"/>
</dbReference>
<evidence type="ECO:0000256" key="6">
    <source>
        <dbReference type="ARBA" id="ARBA00022840"/>
    </source>
</evidence>
<keyword evidence="6 11" id="KW-0067">ATP-binding</keyword>
<sequence length="392" mass="42463">MQKTAKLALADGSVFTGTAFGADGEVHGEVVFNTSMTGYQEILTDPSYCGQIVTMTYPQIGNYGIAPEDIESGGIALQGFIVRELCEIPSNYRSTQTLDEYLKAAGVIGLQGIDTRALVRKIRTSGAMTGVLSTVDLDDESLVKKAQSSPQLVGQDLVSKVLPAEAREWDEGLHPLAHSSSTHSLSGKSITNMAEGEDQAESNYHIVAIDYGMKWNIPRHLKQLGCRVTILPGNCTAEDVLAFNPDGVFLSNGPGDPEPLTYAIETIRNLMGKVPIFGICLGHQLLGLACGCKTFKLKFGHRGANQPVLNHDTKQVEITSQNHGFAIDPETMPDDVEVTHTNMNDDTVAGLRHKTHAAFSVQYHPEASAGPHDSHYLFKQFFDSICQTRVSS</sequence>
<dbReference type="Pfam" id="PF00988">
    <property type="entry name" value="CPSase_sm_chain"/>
    <property type="match status" value="1"/>
</dbReference>
<keyword evidence="14" id="KW-1185">Reference proteome</keyword>
<dbReference type="RefSeq" id="WP_145181359.1">
    <property type="nucleotide sequence ID" value="NZ_CP036266.1"/>
</dbReference>
<feature type="binding site" evidence="11">
    <location>
        <position position="325"/>
    </location>
    <ligand>
        <name>L-glutamine</name>
        <dbReference type="ChEBI" id="CHEBI:58359"/>
    </ligand>
</feature>
<dbReference type="OrthoDB" id="9804328at2"/>
<reference evidence="13 14" key="1">
    <citation type="submission" date="2019-02" db="EMBL/GenBank/DDBJ databases">
        <title>Deep-cultivation of Planctomycetes and their phenomic and genomic characterization uncovers novel biology.</title>
        <authorList>
            <person name="Wiegand S."/>
            <person name="Jogler M."/>
            <person name="Boedeker C."/>
            <person name="Pinto D."/>
            <person name="Vollmers J."/>
            <person name="Rivas-Marin E."/>
            <person name="Kohn T."/>
            <person name="Peeters S.H."/>
            <person name="Heuer A."/>
            <person name="Rast P."/>
            <person name="Oberbeckmann S."/>
            <person name="Bunk B."/>
            <person name="Jeske O."/>
            <person name="Meyerdierks A."/>
            <person name="Storesund J.E."/>
            <person name="Kallscheuer N."/>
            <person name="Luecker S."/>
            <person name="Lage O.M."/>
            <person name="Pohl T."/>
            <person name="Merkel B.J."/>
            <person name="Hornburger P."/>
            <person name="Mueller R.-W."/>
            <person name="Bruemmer F."/>
            <person name="Labrenz M."/>
            <person name="Spormann A.M."/>
            <person name="Op den Camp H."/>
            <person name="Overmann J."/>
            <person name="Amann R."/>
            <person name="Jetten M.S.M."/>
            <person name="Mascher T."/>
            <person name="Medema M.H."/>
            <person name="Devos D.P."/>
            <person name="Kaster A.-K."/>
            <person name="Ovreas L."/>
            <person name="Rohde M."/>
            <person name="Galperin M.Y."/>
            <person name="Jogler C."/>
        </authorList>
    </citation>
    <scope>NUCLEOTIDE SEQUENCE [LARGE SCALE GENOMIC DNA]</scope>
    <source>
        <strain evidence="13 14">HG66A1</strain>
    </source>
</reference>
<dbReference type="PRINTS" id="PR00099">
    <property type="entry name" value="CPSGATASE"/>
</dbReference>
<feature type="active site" evidence="11">
    <location>
        <position position="364"/>
    </location>
</feature>
<feature type="binding site" evidence="11">
    <location>
        <position position="284"/>
    </location>
    <ligand>
        <name>L-glutamine</name>
        <dbReference type="ChEBI" id="CHEBI:58359"/>
    </ligand>
</feature>
<comment type="pathway">
    <text evidence="1 11">Pyrimidine metabolism; UMP biosynthesis via de novo pathway; (S)-dihydroorotate from bicarbonate: step 1/3.</text>
</comment>
<comment type="catalytic activity">
    <reaction evidence="9 11">
        <text>hydrogencarbonate + L-glutamine + 2 ATP + H2O = carbamoyl phosphate + L-glutamate + 2 ADP + phosphate + 2 H(+)</text>
        <dbReference type="Rhea" id="RHEA:18633"/>
        <dbReference type="ChEBI" id="CHEBI:15377"/>
        <dbReference type="ChEBI" id="CHEBI:15378"/>
        <dbReference type="ChEBI" id="CHEBI:17544"/>
        <dbReference type="ChEBI" id="CHEBI:29985"/>
        <dbReference type="ChEBI" id="CHEBI:30616"/>
        <dbReference type="ChEBI" id="CHEBI:43474"/>
        <dbReference type="ChEBI" id="CHEBI:58228"/>
        <dbReference type="ChEBI" id="CHEBI:58359"/>
        <dbReference type="ChEBI" id="CHEBI:456216"/>
        <dbReference type="EC" id="6.3.5.5"/>
    </reaction>
</comment>
<feature type="binding site" evidence="11">
    <location>
        <position position="253"/>
    </location>
    <ligand>
        <name>L-glutamine</name>
        <dbReference type="ChEBI" id="CHEBI:58359"/>
    </ligand>
</feature>
<dbReference type="GO" id="GO:0006526">
    <property type="term" value="P:L-arginine biosynthetic process"/>
    <property type="evidence" value="ECO:0007669"/>
    <property type="project" value="UniProtKB-UniRule"/>
</dbReference>
<dbReference type="SUPFAM" id="SSF52317">
    <property type="entry name" value="Class I glutamine amidotransferase-like"/>
    <property type="match status" value="1"/>
</dbReference>
<dbReference type="GO" id="GO:0044205">
    <property type="term" value="P:'de novo' UMP biosynthetic process"/>
    <property type="evidence" value="ECO:0007669"/>
    <property type="project" value="UniProtKB-UniRule"/>
</dbReference>
<dbReference type="GO" id="GO:0005524">
    <property type="term" value="F:ATP binding"/>
    <property type="evidence" value="ECO:0007669"/>
    <property type="project" value="UniProtKB-UniRule"/>
</dbReference>
<gene>
    <name evidence="11 13" type="primary">carA</name>
    <name evidence="13" type="ORF">HG66A1_13060</name>
</gene>
<dbReference type="FunFam" id="3.40.50.880:FF:000029">
    <property type="entry name" value="Carbamoyl-phosphate synthase small chain"/>
    <property type="match status" value="1"/>
</dbReference>
<keyword evidence="11" id="KW-0028">Amino-acid biosynthesis</keyword>
<keyword evidence="5 11" id="KW-0547">Nucleotide-binding</keyword>
<dbReference type="InterPro" id="IPR006274">
    <property type="entry name" value="CarbamoylP_synth_ssu"/>
</dbReference>
<dbReference type="SMART" id="SM01097">
    <property type="entry name" value="CPSase_sm_chain"/>
    <property type="match status" value="1"/>
</dbReference>
<evidence type="ECO:0000313" key="14">
    <source>
        <dbReference type="Proteomes" id="UP000320421"/>
    </source>
</evidence>
<dbReference type="HAMAP" id="MF_01209">
    <property type="entry name" value="CPSase_S_chain"/>
    <property type="match status" value="1"/>
</dbReference>
<dbReference type="PANTHER" id="PTHR43418:SF7">
    <property type="entry name" value="CARBAMOYL-PHOSPHATE SYNTHASE SMALL CHAIN"/>
    <property type="match status" value="1"/>
</dbReference>
<keyword evidence="11" id="KW-0055">Arginine biosynthesis</keyword>
<evidence type="ECO:0000256" key="4">
    <source>
        <dbReference type="ARBA" id="ARBA00022598"/>
    </source>
</evidence>
<dbReference type="InterPro" id="IPR035686">
    <property type="entry name" value="CPSase_GATase1"/>
</dbReference>
<proteinExistence type="inferred from homology"/>
<dbReference type="GO" id="GO:0004088">
    <property type="term" value="F:carbamoyl-phosphate synthase (glutamine-hydrolyzing) activity"/>
    <property type="evidence" value="ECO:0007669"/>
    <property type="project" value="UniProtKB-UniRule"/>
</dbReference>
<keyword evidence="4 11" id="KW-0436">Ligase</keyword>
<evidence type="ECO:0000256" key="11">
    <source>
        <dbReference type="HAMAP-Rule" id="MF_01209"/>
    </source>
</evidence>
<dbReference type="Gene3D" id="3.40.50.880">
    <property type="match status" value="1"/>
</dbReference>
<name>A0A517PJP1_9PLAN</name>
<comment type="similarity">
    <text evidence="3 11">Belongs to the CarA family.</text>
</comment>
<comment type="subunit">
    <text evidence="11">Composed of two chains; the small (or glutamine) chain promotes the hydrolysis of glutamine to ammonia, which is used by the large (or ammonia) chain to synthesize carbamoyl phosphate. Tetramer of heterodimers (alpha,beta)4.</text>
</comment>